<dbReference type="InterPro" id="IPR036649">
    <property type="entry name" value="Pyrophosphatase_sf"/>
</dbReference>
<dbReference type="GO" id="GO:0004427">
    <property type="term" value="F:inorganic diphosphate phosphatase activity"/>
    <property type="evidence" value="ECO:0007669"/>
    <property type="project" value="UniProtKB-EC"/>
</dbReference>
<evidence type="ECO:0000313" key="7">
    <source>
        <dbReference type="EMBL" id="KAK9766522.1"/>
    </source>
</evidence>
<dbReference type="EMBL" id="JASJQH010000148">
    <property type="protein sequence ID" value="KAK9766522.1"/>
    <property type="molecule type" value="Genomic_DNA"/>
</dbReference>
<organism evidence="7 8">
    <name type="scientific">Basidiobolus ranarum</name>
    <dbReference type="NCBI Taxonomy" id="34480"/>
    <lineage>
        <taxon>Eukaryota</taxon>
        <taxon>Fungi</taxon>
        <taxon>Fungi incertae sedis</taxon>
        <taxon>Zoopagomycota</taxon>
        <taxon>Entomophthoromycotina</taxon>
        <taxon>Basidiobolomycetes</taxon>
        <taxon>Basidiobolales</taxon>
        <taxon>Basidiobolaceae</taxon>
        <taxon>Basidiobolus</taxon>
    </lineage>
</organism>
<dbReference type="Proteomes" id="UP001479436">
    <property type="component" value="Unassembled WGS sequence"/>
</dbReference>
<dbReference type="EC" id="3.6.1.1" evidence="3"/>
<sequence>MLQYTKLLSRKANVRSFSSFIPLYTYQARVIGAPNSSEYRVYCEKDGQVISPFHDIPLFANEQKKTFNMVVEIPRWTNAKLEMSIGKSFNPIKQDVKKGNLRFVRNCFPHKGYIWNYGALPQTWEDPTHIHEETNAKGDNDPLDFLEIGQKIAYTGEVKEVKVLGVMALLDEGETDWKVIGIDVKDPLADKCHNVEDLKEHFPGLIEATREWFRIYKIPDGKAENQFAFDGEVKNKEYALDVIKDTHQAWKNLVNGTIPAITGTLDISLANTTLNNDSTLTSEDDSYKAIPKHSPLPAEPIDSSVDKWFFITRSTDTV</sequence>
<dbReference type="CDD" id="cd00412">
    <property type="entry name" value="pyrophosphatase"/>
    <property type="match status" value="1"/>
</dbReference>
<evidence type="ECO:0000256" key="6">
    <source>
        <dbReference type="ARBA" id="ARBA00022842"/>
    </source>
</evidence>
<comment type="similarity">
    <text evidence="2">Belongs to the PPase family.</text>
</comment>
<evidence type="ECO:0000256" key="4">
    <source>
        <dbReference type="ARBA" id="ARBA00022723"/>
    </source>
</evidence>
<evidence type="ECO:0000256" key="3">
    <source>
        <dbReference type="ARBA" id="ARBA00012146"/>
    </source>
</evidence>
<keyword evidence="6" id="KW-0460">Magnesium</keyword>
<reference evidence="7 8" key="1">
    <citation type="submission" date="2023-04" db="EMBL/GenBank/DDBJ databases">
        <title>Genome of Basidiobolus ranarum AG-B5.</title>
        <authorList>
            <person name="Stajich J.E."/>
            <person name="Carter-House D."/>
            <person name="Gryganskyi A."/>
        </authorList>
    </citation>
    <scope>NUCLEOTIDE SEQUENCE [LARGE SCALE GENOMIC DNA]</scope>
    <source>
        <strain evidence="7 8">AG-B5</strain>
    </source>
</reference>
<evidence type="ECO:0000256" key="2">
    <source>
        <dbReference type="ARBA" id="ARBA00006220"/>
    </source>
</evidence>
<keyword evidence="5 7" id="KW-0378">Hydrolase</keyword>
<name>A0ABR2WYG3_9FUNG</name>
<evidence type="ECO:0000256" key="1">
    <source>
        <dbReference type="ARBA" id="ARBA00001946"/>
    </source>
</evidence>
<keyword evidence="8" id="KW-1185">Reference proteome</keyword>
<gene>
    <name evidence="7" type="primary">IPP1_2</name>
    <name evidence="7" type="ORF">K7432_004342</name>
</gene>
<dbReference type="Pfam" id="PF00719">
    <property type="entry name" value="Pyrophosphatase"/>
    <property type="match status" value="1"/>
</dbReference>
<protein>
    <recommendedName>
        <fullName evidence="3">inorganic diphosphatase</fullName>
        <ecNumber evidence="3">3.6.1.1</ecNumber>
    </recommendedName>
</protein>
<dbReference type="PANTHER" id="PTHR10286">
    <property type="entry name" value="INORGANIC PYROPHOSPHATASE"/>
    <property type="match status" value="1"/>
</dbReference>
<evidence type="ECO:0000313" key="8">
    <source>
        <dbReference type="Proteomes" id="UP001479436"/>
    </source>
</evidence>
<evidence type="ECO:0000256" key="5">
    <source>
        <dbReference type="ARBA" id="ARBA00022801"/>
    </source>
</evidence>
<dbReference type="Gene3D" id="3.90.80.10">
    <property type="entry name" value="Inorganic pyrophosphatase"/>
    <property type="match status" value="1"/>
</dbReference>
<dbReference type="InterPro" id="IPR008162">
    <property type="entry name" value="Pyrophosphatase"/>
</dbReference>
<proteinExistence type="inferred from homology"/>
<dbReference type="SUPFAM" id="SSF50324">
    <property type="entry name" value="Inorganic pyrophosphatase"/>
    <property type="match status" value="1"/>
</dbReference>
<keyword evidence="4" id="KW-0479">Metal-binding</keyword>
<accession>A0ABR2WYG3</accession>
<comment type="cofactor">
    <cofactor evidence="1">
        <name>Mg(2+)</name>
        <dbReference type="ChEBI" id="CHEBI:18420"/>
    </cofactor>
</comment>
<comment type="caution">
    <text evidence="7">The sequence shown here is derived from an EMBL/GenBank/DDBJ whole genome shotgun (WGS) entry which is preliminary data.</text>
</comment>